<proteinExistence type="predicted"/>
<dbReference type="VEuPathDB" id="AmoebaDB:NfTy_042540"/>
<dbReference type="OMA" id="IEEVCKF"/>
<dbReference type="Proteomes" id="UP000444721">
    <property type="component" value="Unassembled WGS sequence"/>
</dbReference>
<name>A0A6A5BZS0_NAEFO</name>
<dbReference type="RefSeq" id="XP_044563212.1">
    <property type="nucleotide sequence ID" value="XM_044705500.1"/>
</dbReference>
<protein>
    <submittedName>
        <fullName evidence="2">Uncharacterized protein</fullName>
    </submittedName>
</protein>
<feature type="compositionally biased region" description="Low complexity" evidence="1">
    <location>
        <begin position="25"/>
        <end position="37"/>
    </location>
</feature>
<evidence type="ECO:0000313" key="2">
    <source>
        <dbReference type="EMBL" id="KAF0978499.1"/>
    </source>
</evidence>
<reference evidence="2 3" key="1">
    <citation type="journal article" date="2019" name="Sci. Rep.">
        <title>Nanopore sequencing improves the draft genome of the human pathogenic amoeba Naegleria fowleri.</title>
        <authorList>
            <person name="Liechti N."/>
            <person name="Schurch N."/>
            <person name="Bruggmann R."/>
            <person name="Wittwer M."/>
        </authorList>
    </citation>
    <scope>NUCLEOTIDE SEQUENCE [LARGE SCALE GENOMIC DNA]</scope>
    <source>
        <strain evidence="2 3">ATCC 30894</strain>
    </source>
</reference>
<gene>
    <name evidence="2" type="ORF">FDP41_002319</name>
</gene>
<feature type="region of interest" description="Disordered" evidence="1">
    <location>
        <begin position="15"/>
        <end position="65"/>
    </location>
</feature>
<evidence type="ECO:0000256" key="1">
    <source>
        <dbReference type="SAM" id="MobiDB-lite"/>
    </source>
</evidence>
<organism evidence="2 3">
    <name type="scientific">Naegleria fowleri</name>
    <name type="common">Brain eating amoeba</name>
    <dbReference type="NCBI Taxonomy" id="5763"/>
    <lineage>
        <taxon>Eukaryota</taxon>
        <taxon>Discoba</taxon>
        <taxon>Heterolobosea</taxon>
        <taxon>Tetramitia</taxon>
        <taxon>Eutetramitia</taxon>
        <taxon>Vahlkampfiidae</taxon>
        <taxon>Naegleria</taxon>
    </lineage>
</organism>
<feature type="compositionally biased region" description="Low complexity" evidence="1">
    <location>
        <begin position="50"/>
        <end position="62"/>
    </location>
</feature>
<dbReference type="AlphaFoldDB" id="A0A6A5BZS0"/>
<comment type="caution">
    <text evidence="2">The sequence shown here is derived from an EMBL/GenBank/DDBJ whole genome shotgun (WGS) entry which is preliminary data.</text>
</comment>
<accession>A0A6A5BZS0</accession>
<dbReference type="OrthoDB" id="10435053at2759"/>
<feature type="compositionally biased region" description="Polar residues" evidence="1">
    <location>
        <begin position="38"/>
        <end position="49"/>
    </location>
</feature>
<keyword evidence="3" id="KW-1185">Reference proteome</keyword>
<dbReference type="EMBL" id="VFQX01000029">
    <property type="protein sequence ID" value="KAF0978499.1"/>
    <property type="molecule type" value="Genomic_DNA"/>
</dbReference>
<dbReference type="GeneID" id="68109537"/>
<evidence type="ECO:0000313" key="3">
    <source>
        <dbReference type="Proteomes" id="UP000444721"/>
    </source>
</evidence>
<dbReference type="VEuPathDB" id="AmoebaDB:NF0007960"/>
<sequence length="407" mass="46550">MMKFVWQSFLCNRSDDSSDEEELKSSSSESTQSHSQETATLNGSHQVELTSSTSTTKHSRSNSNKENHVMANRFNMIESIQSCSNATDESIQQTEVSKLGDTIPLIGSDIARLISRMKIDGIQIINLEVSSSSDRDLLMEGSARFFEQVFHTFDLKDLYDSRRHLLTSFTNGSSTTESSSELLKKGIVLLLEDMCRACLTDKYLRKFKNALKFFSCLTQESISSFVIQLKSKLKVEYRGRARIFDGRMWIVEMNLNVDNGGNNHNSSPRLEITHRRTERLCQSDSRTKDLLHIVQTPRAAGSSIEEVCKFVWSITFSFFMQDSLNHHTENKDSTSSQQLYLDSPVKVDFEQVEQYNTPSVLLFLNADSEEEFSHDHQQQPSEQELNSQLVTHLKDFFKNSFKRSTNM</sequence>
<dbReference type="VEuPathDB" id="AmoebaDB:FDP41_002319"/>